<accession>A0A167L0A6</accession>
<protein>
    <submittedName>
        <fullName evidence="2">Uncharacterized protein</fullName>
    </submittedName>
</protein>
<name>A0A167L0A6_CALVF</name>
<gene>
    <name evidence="2" type="ORF">CALVIDRAFT_538345</name>
</gene>
<feature type="compositionally biased region" description="Basic and acidic residues" evidence="1">
    <location>
        <begin position="18"/>
        <end position="40"/>
    </location>
</feature>
<dbReference type="AlphaFoldDB" id="A0A167L0A6"/>
<keyword evidence="3" id="KW-1185">Reference proteome</keyword>
<evidence type="ECO:0000313" key="3">
    <source>
        <dbReference type="Proteomes" id="UP000076738"/>
    </source>
</evidence>
<feature type="region of interest" description="Disordered" evidence="1">
    <location>
        <begin position="1"/>
        <end position="53"/>
    </location>
</feature>
<dbReference type="EMBL" id="KV417290">
    <property type="protein sequence ID" value="KZO95204.1"/>
    <property type="molecule type" value="Genomic_DNA"/>
</dbReference>
<reference evidence="2 3" key="1">
    <citation type="journal article" date="2016" name="Mol. Biol. Evol.">
        <title>Comparative Genomics of Early-Diverging Mushroom-Forming Fungi Provides Insights into the Origins of Lignocellulose Decay Capabilities.</title>
        <authorList>
            <person name="Nagy L.G."/>
            <person name="Riley R."/>
            <person name="Tritt A."/>
            <person name="Adam C."/>
            <person name="Daum C."/>
            <person name="Floudas D."/>
            <person name="Sun H."/>
            <person name="Yadav J.S."/>
            <person name="Pangilinan J."/>
            <person name="Larsson K.H."/>
            <person name="Matsuura K."/>
            <person name="Barry K."/>
            <person name="Labutti K."/>
            <person name="Kuo R."/>
            <person name="Ohm R.A."/>
            <person name="Bhattacharya S.S."/>
            <person name="Shirouzu T."/>
            <person name="Yoshinaga Y."/>
            <person name="Martin F.M."/>
            <person name="Grigoriev I.V."/>
            <person name="Hibbett D.S."/>
        </authorList>
    </citation>
    <scope>NUCLEOTIDE SEQUENCE [LARGE SCALE GENOMIC DNA]</scope>
    <source>
        <strain evidence="2 3">TUFC12733</strain>
    </source>
</reference>
<evidence type="ECO:0000256" key="1">
    <source>
        <dbReference type="SAM" id="MobiDB-lite"/>
    </source>
</evidence>
<sequence length="53" mass="5628">MYYEGPSSDRALGCGLGEDSRDEASSKGESNEGVGEEQRRPSLTFPVSTLGAF</sequence>
<organism evidence="2 3">
    <name type="scientific">Calocera viscosa (strain TUFC12733)</name>
    <dbReference type="NCBI Taxonomy" id="1330018"/>
    <lineage>
        <taxon>Eukaryota</taxon>
        <taxon>Fungi</taxon>
        <taxon>Dikarya</taxon>
        <taxon>Basidiomycota</taxon>
        <taxon>Agaricomycotina</taxon>
        <taxon>Dacrymycetes</taxon>
        <taxon>Dacrymycetales</taxon>
        <taxon>Dacrymycetaceae</taxon>
        <taxon>Calocera</taxon>
    </lineage>
</organism>
<proteinExistence type="predicted"/>
<evidence type="ECO:0000313" key="2">
    <source>
        <dbReference type="EMBL" id="KZO95204.1"/>
    </source>
</evidence>
<dbReference type="Proteomes" id="UP000076738">
    <property type="component" value="Unassembled WGS sequence"/>
</dbReference>